<proteinExistence type="predicted"/>
<keyword evidence="4" id="KW-1185">Reference proteome</keyword>
<dbReference type="RefSeq" id="WP_102967709.1">
    <property type="nucleotide sequence ID" value="NZ_POSM01000002.1"/>
</dbReference>
<evidence type="ECO:0000259" key="2">
    <source>
        <dbReference type="PROSITE" id="PS50994"/>
    </source>
</evidence>
<reference evidence="3 4" key="1">
    <citation type="submission" date="2018-01" db="EMBL/GenBank/DDBJ databases">
        <title>Draft genome sequences of six Vibrio diazotrophicus strains isolated from deep-sea sediments of the Baltic Sea.</title>
        <authorList>
            <person name="Castillo D."/>
            <person name="Vandieken V."/>
            <person name="Chiang O."/>
            <person name="Middelboe M."/>
        </authorList>
    </citation>
    <scope>NUCLEOTIDE SEQUENCE [LARGE SCALE GENOMIC DNA]</scope>
    <source>
        <strain evidence="3 4">65.10M</strain>
    </source>
</reference>
<dbReference type="InterPro" id="IPR036397">
    <property type="entry name" value="RNaseH_sf"/>
</dbReference>
<dbReference type="Pfam" id="PF09299">
    <property type="entry name" value="Mu-transpos_C"/>
    <property type="match status" value="1"/>
</dbReference>
<sequence length="626" mass="72582">MVSDFDEFFGFIDEMDASSQEAELRSQIPQNLFDEDDDYRPSIDTYPEKIQQEVLRRLKIIRFVEKRLQGGWTEKNLVPILGLVEQELKLNPPSWRVLAEWKRIYFESGRSIHSLIPAHAQKGNRKQHTDSQVLIDEAINEIYLTTKRNTIAEAYRYYKSNVNKINRCVVEGKMKLLKERAFYNRVNELPPYDVMVARYGKPYADRQFRSVGQQIAATKPMEYVEVDHTPVPVILVDDDLDIPLGRPYLTMLYDRFSKCIVGLSVNFREPSFDSVRKALLNTLLDKDWVKEKFPSIINDWPCHGKIDNLVVDNGAEFWSASLDDSLRPLVSDIKYSQAAKPWRKTGIEKLFDQLNKGLVNALPGKTFTNTAQLQDYDPKKESAVRVSVFMELLHKWVIDRYHMSSDSKERDIPYHKWHESKWLPNSYQGKAASELRIELGLLRHRTIGIAGIRLHNLRYQSDELIEYRKYNSVNSQGKLFVKTKTDPSDIGAIYVFLESERRYIKVPAVDNSGYTNGLSLFEHERIQRVRRLNTRSLVDEESLADSYLYIESLIEGEIKRQRDNKNTRKNTQPKISNTSQLAKYRDVGSEGPSSIVKNKESNSLPLNTTSAYIPLDDDDLEDIEGY</sequence>
<dbReference type="Proteomes" id="UP000236547">
    <property type="component" value="Unassembled WGS sequence"/>
</dbReference>
<comment type="caution">
    <text evidence="3">The sequence shown here is derived from an EMBL/GenBank/DDBJ whole genome shotgun (WGS) entry which is preliminary data.</text>
</comment>
<evidence type="ECO:0000256" key="1">
    <source>
        <dbReference type="SAM" id="MobiDB-lite"/>
    </source>
</evidence>
<evidence type="ECO:0000313" key="3">
    <source>
        <dbReference type="EMBL" id="PNI03186.1"/>
    </source>
</evidence>
<dbReference type="InterPro" id="IPR015378">
    <property type="entry name" value="Transposase-like_Mu_C"/>
</dbReference>
<evidence type="ECO:0000313" key="4">
    <source>
        <dbReference type="Proteomes" id="UP000236547"/>
    </source>
</evidence>
<protein>
    <submittedName>
        <fullName evidence="3">Transposase</fullName>
    </submittedName>
</protein>
<organism evidence="3 4">
    <name type="scientific">Vibrio diazotrophicus</name>
    <dbReference type="NCBI Taxonomy" id="685"/>
    <lineage>
        <taxon>Bacteria</taxon>
        <taxon>Pseudomonadati</taxon>
        <taxon>Pseudomonadota</taxon>
        <taxon>Gammaproteobacteria</taxon>
        <taxon>Vibrionales</taxon>
        <taxon>Vibrionaceae</taxon>
        <taxon>Vibrio</taxon>
    </lineage>
</organism>
<dbReference type="InterPro" id="IPR001584">
    <property type="entry name" value="Integrase_cat-core"/>
</dbReference>
<dbReference type="Gene3D" id="3.30.420.10">
    <property type="entry name" value="Ribonuclease H-like superfamily/Ribonuclease H"/>
    <property type="match status" value="1"/>
</dbReference>
<dbReference type="SUPFAM" id="SSF53098">
    <property type="entry name" value="Ribonuclease H-like"/>
    <property type="match status" value="1"/>
</dbReference>
<dbReference type="PROSITE" id="PS50994">
    <property type="entry name" value="INTEGRASE"/>
    <property type="match status" value="1"/>
</dbReference>
<feature type="compositionally biased region" description="Polar residues" evidence="1">
    <location>
        <begin position="569"/>
        <end position="581"/>
    </location>
</feature>
<dbReference type="EMBL" id="POSM01000002">
    <property type="protein sequence ID" value="PNI03186.1"/>
    <property type="molecule type" value="Genomic_DNA"/>
</dbReference>
<name>A0ABX4WFL2_VIBDI</name>
<feature type="region of interest" description="Disordered" evidence="1">
    <location>
        <begin position="561"/>
        <end position="610"/>
    </location>
</feature>
<gene>
    <name evidence="3" type="ORF">C1O25_02820</name>
</gene>
<dbReference type="InterPro" id="IPR012337">
    <property type="entry name" value="RNaseH-like_sf"/>
</dbReference>
<feature type="compositionally biased region" description="Polar residues" evidence="1">
    <location>
        <begin position="591"/>
        <end position="610"/>
    </location>
</feature>
<feature type="domain" description="Integrase catalytic" evidence="2">
    <location>
        <begin position="216"/>
        <end position="421"/>
    </location>
</feature>
<accession>A0ABX4WFL2</accession>